<feature type="signal peptide" evidence="2">
    <location>
        <begin position="1"/>
        <end position="30"/>
    </location>
</feature>
<dbReference type="PROSITE" id="PS51318">
    <property type="entry name" value="TAT"/>
    <property type="match status" value="1"/>
</dbReference>
<keyword evidence="2" id="KW-0732">Signal</keyword>
<dbReference type="PIRSF" id="PIRSF017082">
    <property type="entry name" value="YflP"/>
    <property type="match status" value="1"/>
</dbReference>
<name>A0AA91IC15_VARPD</name>
<organism evidence="3 4">
    <name type="scientific">Variovorax paradoxus</name>
    <dbReference type="NCBI Taxonomy" id="34073"/>
    <lineage>
        <taxon>Bacteria</taxon>
        <taxon>Pseudomonadati</taxon>
        <taxon>Pseudomonadota</taxon>
        <taxon>Betaproteobacteria</taxon>
        <taxon>Burkholderiales</taxon>
        <taxon>Comamonadaceae</taxon>
        <taxon>Variovorax</taxon>
    </lineage>
</organism>
<dbReference type="InterPro" id="IPR006311">
    <property type="entry name" value="TAT_signal"/>
</dbReference>
<accession>A0AA91IC15</accession>
<dbReference type="EMBL" id="LVHG01000037">
    <property type="protein sequence ID" value="OAK64539.1"/>
    <property type="molecule type" value="Genomic_DNA"/>
</dbReference>
<evidence type="ECO:0000313" key="3">
    <source>
        <dbReference type="EMBL" id="OAK64539.1"/>
    </source>
</evidence>
<gene>
    <name evidence="3" type="ORF">A3K87_14200</name>
</gene>
<reference evidence="3 4" key="1">
    <citation type="submission" date="2016-03" db="EMBL/GenBank/DDBJ databases">
        <title>Genome sequence of Variovorax paradoxus KB5.</title>
        <authorList>
            <person name="Jeong H."/>
            <person name="Hong C.E."/>
            <person name="Jo S.H."/>
            <person name="Park J.M."/>
        </authorList>
    </citation>
    <scope>NUCLEOTIDE SEQUENCE [LARGE SCALE GENOMIC DNA]</scope>
    <source>
        <strain evidence="3 4">KB5</strain>
    </source>
</reference>
<feature type="chain" id="PRO_5041684333" evidence="2">
    <location>
        <begin position="31"/>
        <end position="334"/>
    </location>
</feature>
<dbReference type="Proteomes" id="UP000077852">
    <property type="component" value="Unassembled WGS sequence"/>
</dbReference>
<dbReference type="Pfam" id="PF03401">
    <property type="entry name" value="TctC"/>
    <property type="match status" value="1"/>
</dbReference>
<evidence type="ECO:0000256" key="2">
    <source>
        <dbReference type="SAM" id="SignalP"/>
    </source>
</evidence>
<dbReference type="AlphaFoldDB" id="A0AA91IC15"/>
<sequence length="334" mass="34805">MNQAHIISRRHLLATGAAGALSTLGLPAFAADAEWPGKIVKMVVAFPAGGPTDTAARITSQKLGERLGTSIMVDNRPGASGSIGTAQFIKSPADGNTLSMFGMPALLAPLLYKNGAYDVEKDFMCVATVYDLPMAIVVNPTLMPGVDSLQSFISHAKAAKTPLNYTSSGAGSFGHLAMEQLKDLGGFDMQHVPYRGSAPAVTDLLGGQLGVMFADVVAALPHIKSGKLRAVAVSSPRGNVLLPGVKTVSAQGFPNFDFDSWGGLIAPLGTPASVVARINKELSDILSKDKDVQDKLVHAGAIAAYQPAAAMRKRLSADAARWTKVAKDKNISAV</sequence>
<dbReference type="InterPro" id="IPR005064">
    <property type="entry name" value="BUG"/>
</dbReference>
<dbReference type="RefSeq" id="WP_081267662.1">
    <property type="nucleotide sequence ID" value="NZ_LVHG01000037.1"/>
</dbReference>
<proteinExistence type="inferred from homology"/>
<dbReference type="PANTHER" id="PTHR42928:SF5">
    <property type="entry name" value="BLR1237 PROTEIN"/>
    <property type="match status" value="1"/>
</dbReference>
<evidence type="ECO:0000256" key="1">
    <source>
        <dbReference type="ARBA" id="ARBA00006987"/>
    </source>
</evidence>
<dbReference type="Gene3D" id="3.40.190.150">
    <property type="entry name" value="Bordetella uptake gene, domain 1"/>
    <property type="match status" value="1"/>
</dbReference>
<dbReference type="Gene3D" id="3.40.190.10">
    <property type="entry name" value="Periplasmic binding protein-like II"/>
    <property type="match status" value="1"/>
</dbReference>
<comment type="similarity">
    <text evidence="1">Belongs to the UPF0065 (bug) family.</text>
</comment>
<dbReference type="PANTHER" id="PTHR42928">
    <property type="entry name" value="TRICARBOXYLATE-BINDING PROTEIN"/>
    <property type="match status" value="1"/>
</dbReference>
<comment type="caution">
    <text evidence="3">The sequence shown here is derived from an EMBL/GenBank/DDBJ whole genome shotgun (WGS) entry which is preliminary data.</text>
</comment>
<protein>
    <submittedName>
        <fullName evidence="3">ABC transporter substrate-binding protein</fullName>
    </submittedName>
</protein>
<evidence type="ECO:0000313" key="4">
    <source>
        <dbReference type="Proteomes" id="UP000077852"/>
    </source>
</evidence>
<dbReference type="SUPFAM" id="SSF53850">
    <property type="entry name" value="Periplasmic binding protein-like II"/>
    <property type="match status" value="1"/>
</dbReference>
<dbReference type="InterPro" id="IPR042100">
    <property type="entry name" value="Bug_dom1"/>
</dbReference>